<keyword evidence="3" id="KW-1185">Reference proteome</keyword>
<dbReference type="SMART" id="SM00530">
    <property type="entry name" value="HTH_XRE"/>
    <property type="match status" value="1"/>
</dbReference>
<organism evidence="2 3">
    <name type="scientific">Acaryochloris marina (strain MBIC 11017)</name>
    <dbReference type="NCBI Taxonomy" id="329726"/>
    <lineage>
        <taxon>Bacteria</taxon>
        <taxon>Bacillati</taxon>
        <taxon>Cyanobacteriota</taxon>
        <taxon>Cyanophyceae</taxon>
        <taxon>Acaryochloridales</taxon>
        <taxon>Acaryochloridaceae</taxon>
        <taxon>Acaryochloris</taxon>
    </lineage>
</organism>
<dbReference type="RefSeq" id="WP_012167197.1">
    <property type="nucleotide sequence ID" value="NC_009927.1"/>
</dbReference>
<dbReference type="OrthoDB" id="562953at2"/>
<dbReference type="EMBL" id="CP000839">
    <property type="protein sequence ID" value="ABW32049.1"/>
    <property type="molecule type" value="Genomic_DNA"/>
</dbReference>
<dbReference type="Gene3D" id="1.10.260.40">
    <property type="entry name" value="lambda repressor-like DNA-binding domains"/>
    <property type="match status" value="1"/>
</dbReference>
<sequence length="160" mass="17806">MQRLESSSVPQAGESLGDYVHRLRTTLGLSQKEVAIKAGVHAQSYGKLERNKTSSLNRKTKQGLAAALQIPSDYLDAVCRGTVVSPNQGIRFCPHCWRPGTPPDSIWLHSRAQYCYVCGTQLRDRCVNCDERIASLKHRFCPYCGTAYQALKALHVEKEG</sequence>
<evidence type="ECO:0000259" key="1">
    <source>
        <dbReference type="PROSITE" id="PS50943"/>
    </source>
</evidence>
<dbReference type="AlphaFoldDB" id="A8ZLM2"/>
<reference evidence="2 3" key="1">
    <citation type="journal article" date="2008" name="Proc. Natl. Acad. Sci. U.S.A.">
        <title>Niche adaptation and genome expansion in the chlorophyll d-producing cyanobacterium Acaryochloris marina.</title>
        <authorList>
            <person name="Swingley W.D."/>
            <person name="Chen M."/>
            <person name="Cheung P.C."/>
            <person name="Conrad A.L."/>
            <person name="Dejesa L.C."/>
            <person name="Hao J."/>
            <person name="Honchak B.M."/>
            <person name="Karbach L.E."/>
            <person name="Kurdoglu A."/>
            <person name="Lahiri S."/>
            <person name="Mastrian S.D."/>
            <person name="Miyashita H."/>
            <person name="Page L."/>
            <person name="Ramakrishna P."/>
            <person name="Satoh S."/>
            <person name="Sattley W.M."/>
            <person name="Shimada Y."/>
            <person name="Taylor H.L."/>
            <person name="Tomo T."/>
            <person name="Tsuchiya T."/>
            <person name="Wang Z.T."/>
            <person name="Raymond J."/>
            <person name="Mimuro M."/>
            <person name="Blankenship R.E."/>
            <person name="Touchman J.W."/>
        </authorList>
    </citation>
    <scope>NUCLEOTIDE SEQUENCE [LARGE SCALE GENOMIC DNA]</scope>
    <source>
        <strain evidence="3">MBIC 11017</strain>
        <plasmid evidence="3">Plasmid pREB2</plasmid>
    </source>
</reference>
<dbReference type="InterPro" id="IPR001387">
    <property type="entry name" value="Cro/C1-type_HTH"/>
</dbReference>
<dbReference type="CDD" id="cd00093">
    <property type="entry name" value="HTH_XRE"/>
    <property type="match status" value="1"/>
</dbReference>
<dbReference type="HOGENOM" id="CLU_1719070_0_0_3"/>
<dbReference type="SUPFAM" id="SSF47413">
    <property type="entry name" value="lambda repressor-like DNA-binding domains"/>
    <property type="match status" value="1"/>
</dbReference>
<feature type="domain" description="HTH cro/C1-type" evidence="1">
    <location>
        <begin position="20"/>
        <end position="75"/>
    </location>
</feature>
<proteinExistence type="predicted"/>
<dbReference type="PROSITE" id="PS50943">
    <property type="entry name" value="HTH_CROC1"/>
    <property type="match status" value="1"/>
</dbReference>
<keyword evidence="2" id="KW-0614">Plasmid</keyword>
<dbReference type="InterPro" id="IPR036410">
    <property type="entry name" value="HSP_DnaJ_Cys-rich_dom_sf"/>
</dbReference>
<protein>
    <submittedName>
        <fullName evidence="2">Helix-turn-helix domain protein</fullName>
    </submittedName>
</protein>
<evidence type="ECO:0000313" key="2">
    <source>
        <dbReference type="EMBL" id="ABW32049.1"/>
    </source>
</evidence>
<dbReference type="Proteomes" id="UP000000268">
    <property type="component" value="Plasmid pREB2"/>
</dbReference>
<geneLocation type="plasmid" evidence="2 3">
    <name>pREB2</name>
</geneLocation>
<dbReference type="GO" id="GO:0003677">
    <property type="term" value="F:DNA binding"/>
    <property type="evidence" value="ECO:0007669"/>
    <property type="project" value="InterPro"/>
</dbReference>
<dbReference type="SUPFAM" id="SSF57938">
    <property type="entry name" value="DnaJ/Hsp40 cysteine-rich domain"/>
    <property type="match status" value="1"/>
</dbReference>
<dbReference type="InterPro" id="IPR010982">
    <property type="entry name" value="Lambda_DNA-bd_dom_sf"/>
</dbReference>
<dbReference type="InterPro" id="IPR025874">
    <property type="entry name" value="DZR"/>
</dbReference>
<accession>A8ZLM2</accession>
<gene>
    <name evidence="2" type="ordered locus">AM1_B0330</name>
</gene>
<name>A8ZLM2_ACAM1</name>
<dbReference type="KEGG" id="amr:AM1_B0330"/>
<evidence type="ECO:0000313" key="3">
    <source>
        <dbReference type="Proteomes" id="UP000000268"/>
    </source>
</evidence>
<dbReference type="Pfam" id="PF01381">
    <property type="entry name" value="HTH_3"/>
    <property type="match status" value="1"/>
</dbReference>
<dbReference type="Pfam" id="PF12773">
    <property type="entry name" value="DZR"/>
    <property type="match status" value="1"/>
</dbReference>